<dbReference type="Proteomes" id="UP001603857">
    <property type="component" value="Unassembled WGS sequence"/>
</dbReference>
<proteinExistence type="predicted"/>
<reference evidence="1 2" key="1">
    <citation type="submission" date="2024-08" db="EMBL/GenBank/DDBJ databases">
        <title>Insights into the chromosomal genome structure of Flemingia macrophylla.</title>
        <authorList>
            <person name="Ding Y."/>
            <person name="Zhao Y."/>
            <person name="Bi W."/>
            <person name="Wu M."/>
            <person name="Zhao G."/>
            <person name="Gong Y."/>
            <person name="Li W."/>
            <person name="Zhang P."/>
        </authorList>
    </citation>
    <scope>NUCLEOTIDE SEQUENCE [LARGE SCALE GENOMIC DNA]</scope>
    <source>
        <strain evidence="1">DYQJB</strain>
        <tissue evidence="1">Leaf</tissue>
    </source>
</reference>
<protein>
    <submittedName>
        <fullName evidence="1">Uncharacterized protein</fullName>
    </submittedName>
</protein>
<dbReference type="EMBL" id="JBGMDY010000007">
    <property type="protein sequence ID" value="KAL2327936.1"/>
    <property type="molecule type" value="Genomic_DNA"/>
</dbReference>
<name>A0ABD1LWU0_9FABA</name>
<evidence type="ECO:0000313" key="2">
    <source>
        <dbReference type="Proteomes" id="UP001603857"/>
    </source>
</evidence>
<gene>
    <name evidence="1" type="ORF">Fmac_021363</name>
</gene>
<sequence>MHGVLLIGYTWYHRKAHAGYPFSIVLSTLNSLSYVSETLHQSEPSLGSPSEMSSHFDNTRKGIDEISGGNERQSNSIIKPVETPFPPYLRDEEQRKMDMAVRRSEYSSSSLCRSTLFPLRGSVGMSDLAGSLLESVQVKRLVQAYIIKARWFHCNNTPTLEEYMHSLQGKVDVERMHLGLLEIEVLVCLLSYDKKLAGNSNCQVEKIETSSEVLGIDKMPR</sequence>
<comment type="caution">
    <text evidence="1">The sequence shown here is derived from an EMBL/GenBank/DDBJ whole genome shotgun (WGS) entry which is preliminary data.</text>
</comment>
<organism evidence="1 2">
    <name type="scientific">Flemingia macrophylla</name>
    <dbReference type="NCBI Taxonomy" id="520843"/>
    <lineage>
        <taxon>Eukaryota</taxon>
        <taxon>Viridiplantae</taxon>
        <taxon>Streptophyta</taxon>
        <taxon>Embryophyta</taxon>
        <taxon>Tracheophyta</taxon>
        <taxon>Spermatophyta</taxon>
        <taxon>Magnoliopsida</taxon>
        <taxon>eudicotyledons</taxon>
        <taxon>Gunneridae</taxon>
        <taxon>Pentapetalae</taxon>
        <taxon>rosids</taxon>
        <taxon>fabids</taxon>
        <taxon>Fabales</taxon>
        <taxon>Fabaceae</taxon>
        <taxon>Papilionoideae</taxon>
        <taxon>50 kb inversion clade</taxon>
        <taxon>NPAAA clade</taxon>
        <taxon>indigoferoid/millettioid clade</taxon>
        <taxon>Phaseoleae</taxon>
        <taxon>Flemingia</taxon>
    </lineage>
</organism>
<dbReference type="AlphaFoldDB" id="A0ABD1LWU0"/>
<evidence type="ECO:0000313" key="1">
    <source>
        <dbReference type="EMBL" id="KAL2327936.1"/>
    </source>
</evidence>
<keyword evidence="2" id="KW-1185">Reference proteome</keyword>
<accession>A0ABD1LWU0</accession>